<sequence length="97" mass="11444">MMAELKIRSKDPDSLKRIIQSALSERLQSVKAGIQKTEQRLQEFETKYKLSTAEFITRFNNDELVHSFDFDEWIGESKMLAHLQKTKESIEDIYFVD</sequence>
<feature type="coiled-coil region" evidence="1">
    <location>
        <begin position="27"/>
        <end position="54"/>
    </location>
</feature>
<dbReference type="EMBL" id="CP017708">
    <property type="protein sequence ID" value="AOY84660.2"/>
    <property type="molecule type" value="Genomic_DNA"/>
</dbReference>
<evidence type="ECO:0000313" key="2">
    <source>
        <dbReference type="EMBL" id="AOY84660.2"/>
    </source>
</evidence>
<keyword evidence="1" id="KW-0175">Coiled coil</keyword>
<reference evidence="2" key="2">
    <citation type="submission" date="2022-10" db="EMBL/GenBank/DDBJ databases">
        <authorList>
            <person name="Ngo T.-E."/>
        </authorList>
    </citation>
    <scope>NUCLEOTIDE SEQUENCE</scope>
    <source>
        <strain evidence="2">JHB</strain>
    </source>
</reference>
<dbReference type="AlphaFoldDB" id="A0A1D9GB98"/>
<gene>
    <name evidence="2" type="ORF">BJP36_13305</name>
</gene>
<organism evidence="2">
    <name type="scientific">Moorena producens (strain JHB)</name>
    <dbReference type="NCBI Taxonomy" id="1454205"/>
    <lineage>
        <taxon>Bacteria</taxon>
        <taxon>Bacillati</taxon>
        <taxon>Cyanobacteriota</taxon>
        <taxon>Cyanophyceae</taxon>
        <taxon>Coleofasciculales</taxon>
        <taxon>Coleofasciculaceae</taxon>
        <taxon>Moorena</taxon>
    </lineage>
</organism>
<dbReference type="Proteomes" id="UP000176944">
    <property type="component" value="Chromosome"/>
</dbReference>
<evidence type="ECO:0000256" key="1">
    <source>
        <dbReference type="SAM" id="Coils"/>
    </source>
</evidence>
<reference evidence="2" key="1">
    <citation type="journal article" date="2017" name="Proc. Natl. Acad. Sci. U.S.A.">
        <title>Comparative genomics uncovers the prolific and distinctive metabolic potential of the cyanobacterial genus Moorea.</title>
        <authorList>
            <person name="Leao T."/>
            <person name="Castelao G."/>
            <person name="Korobeynikov A."/>
            <person name="Monroe E.A."/>
            <person name="Podell S."/>
            <person name="Glukhov E."/>
            <person name="Allen E.E."/>
            <person name="Gerwick W.H."/>
            <person name="Gerwick L."/>
        </authorList>
    </citation>
    <scope>NUCLEOTIDE SEQUENCE</scope>
    <source>
        <strain evidence="2">JHB</strain>
    </source>
</reference>
<protein>
    <submittedName>
        <fullName evidence="2">Uncharacterized protein</fullName>
    </submittedName>
</protein>
<accession>A0A1D9GB98</accession>
<proteinExistence type="predicted"/>
<name>A0A1D9GB98_MOOP1</name>